<protein>
    <submittedName>
        <fullName evidence="1">Uncharacterized protein</fullName>
    </submittedName>
</protein>
<proteinExistence type="predicted"/>
<dbReference type="EMBL" id="QTSX02004972">
    <property type="protein sequence ID" value="KAJ9063358.1"/>
    <property type="molecule type" value="Genomic_DNA"/>
</dbReference>
<gene>
    <name evidence="1" type="ORF">DSO57_1000685</name>
</gene>
<evidence type="ECO:0000313" key="1">
    <source>
        <dbReference type="EMBL" id="KAJ9063358.1"/>
    </source>
</evidence>
<keyword evidence="2" id="KW-1185">Reference proteome</keyword>
<evidence type="ECO:0000313" key="2">
    <source>
        <dbReference type="Proteomes" id="UP001165960"/>
    </source>
</evidence>
<accession>A0ACC2SM41</accession>
<reference evidence="1" key="1">
    <citation type="submission" date="2022-04" db="EMBL/GenBank/DDBJ databases">
        <title>Genome of the entomopathogenic fungus Entomophthora muscae.</title>
        <authorList>
            <person name="Elya C."/>
            <person name="Lovett B.R."/>
            <person name="Lee E."/>
            <person name="Macias A.M."/>
            <person name="Hajek A.E."/>
            <person name="De Bivort B.L."/>
            <person name="Kasson M.T."/>
            <person name="De Fine Licht H.H."/>
            <person name="Stajich J.E."/>
        </authorList>
    </citation>
    <scope>NUCLEOTIDE SEQUENCE</scope>
    <source>
        <strain evidence="1">Berkeley</strain>
    </source>
</reference>
<sequence>MRHEAGVAYIKDPIPSRDVILDRKKLATILANQEHIYEGKRVRSYHAVTRGWILNEIVCRVDPKGRTLGQIYEEDINTIPGIEFHLGLSPDNIARRSKCEDYPIPDLVIMESIKILTGTRQDNDLPLKALKNGSPLRYVIKLMLAMGLDFANNPLFLKTEVPSINGFTNANSLAKIAAILAARGSLGKDRLMSRAAFDLALSDGVLAYDNFVCKEITVTRGGFGMFKLEEIDVDTKFYGWPGMGGSIIVFNVEYNFGFSYVMNAQHVTILVDERARRLLVAAFKAHLSSL</sequence>
<dbReference type="Proteomes" id="UP001165960">
    <property type="component" value="Unassembled WGS sequence"/>
</dbReference>
<name>A0ACC2SM41_9FUNG</name>
<comment type="caution">
    <text evidence="1">The sequence shown here is derived from an EMBL/GenBank/DDBJ whole genome shotgun (WGS) entry which is preliminary data.</text>
</comment>
<organism evidence="1 2">
    <name type="scientific">Entomophthora muscae</name>
    <dbReference type="NCBI Taxonomy" id="34485"/>
    <lineage>
        <taxon>Eukaryota</taxon>
        <taxon>Fungi</taxon>
        <taxon>Fungi incertae sedis</taxon>
        <taxon>Zoopagomycota</taxon>
        <taxon>Entomophthoromycotina</taxon>
        <taxon>Entomophthoromycetes</taxon>
        <taxon>Entomophthorales</taxon>
        <taxon>Entomophthoraceae</taxon>
        <taxon>Entomophthora</taxon>
    </lineage>
</organism>